<name>A0A218W0E0_PUNGR</name>
<evidence type="ECO:0000313" key="11">
    <source>
        <dbReference type="Proteomes" id="UP000197138"/>
    </source>
</evidence>
<feature type="region of interest" description="Disordered" evidence="8">
    <location>
        <begin position="1"/>
        <end position="34"/>
    </location>
</feature>
<dbReference type="Proteomes" id="UP000197138">
    <property type="component" value="Unassembled WGS sequence"/>
</dbReference>
<feature type="short sequence motif" description="VHIID" evidence="6">
    <location>
        <begin position="269"/>
        <end position="273"/>
    </location>
</feature>
<comment type="caution">
    <text evidence="10">The sequence shown here is derived from an EMBL/GenBank/DDBJ whole genome shotgun (WGS) entry which is preliminary data.</text>
</comment>
<evidence type="ECO:0000256" key="8">
    <source>
        <dbReference type="SAM" id="MobiDB-lite"/>
    </source>
</evidence>
<accession>A0A218W0E0</accession>
<dbReference type="EMBL" id="MTKT01005556">
    <property type="protein sequence ID" value="OWM65989.1"/>
    <property type="molecule type" value="Genomic_DNA"/>
</dbReference>
<dbReference type="InterPro" id="IPR038088">
    <property type="entry name" value="DELLA_N_sf"/>
</dbReference>
<feature type="compositionally biased region" description="Pro residues" evidence="8">
    <location>
        <begin position="21"/>
        <end position="30"/>
    </location>
</feature>
<feature type="region of interest" description="SAW" evidence="6">
    <location>
        <begin position="457"/>
        <end position="532"/>
    </location>
</feature>
<dbReference type="PANTHER" id="PTHR31636">
    <property type="entry name" value="OSJNBA0084A10.13 PROTEIN-RELATED"/>
    <property type="match status" value="1"/>
</dbReference>
<keyword evidence="3 7" id="KW-0939">Gibberellin signaling pathway</keyword>
<comment type="subcellular location">
    <subcellularLocation>
        <location evidence="7">Nucleus</location>
    </subcellularLocation>
</comment>
<evidence type="ECO:0000256" key="1">
    <source>
        <dbReference type="ARBA" id="ARBA00010273"/>
    </source>
</evidence>
<feature type="domain" description="Transcriptional factor DELLA N-terminal" evidence="9">
    <location>
        <begin position="36"/>
        <end position="102"/>
    </location>
</feature>
<dbReference type="PROSITE" id="PS50985">
    <property type="entry name" value="GRAS"/>
    <property type="match status" value="1"/>
</dbReference>
<reference evidence="11" key="1">
    <citation type="journal article" date="2017" name="Plant J.">
        <title>The pomegranate (Punica granatum L.) genome and the genomics of punicalagin biosynthesis.</title>
        <authorList>
            <person name="Qin G."/>
            <person name="Xu C."/>
            <person name="Ming R."/>
            <person name="Tang H."/>
            <person name="Guyot R."/>
            <person name="Kramer E.M."/>
            <person name="Hu Y."/>
            <person name="Yi X."/>
            <person name="Qi Y."/>
            <person name="Xu X."/>
            <person name="Gao Z."/>
            <person name="Pan H."/>
            <person name="Jian J."/>
            <person name="Tian Y."/>
            <person name="Yue Z."/>
            <person name="Xu Y."/>
        </authorList>
    </citation>
    <scope>NUCLEOTIDE SEQUENCE [LARGE SCALE GENOMIC DNA]</scope>
    <source>
        <strain evidence="11">cv. Dabenzi</strain>
    </source>
</reference>
<comment type="caution">
    <text evidence="6">Lacks conserved residue(s) required for the propagation of feature annotation.</text>
</comment>
<comment type="domain">
    <text evidence="7">The DELLA motif is required for its GA-induced degradation.</text>
</comment>
<dbReference type="SMART" id="SM01129">
    <property type="entry name" value="DELLA"/>
    <property type="match status" value="1"/>
</dbReference>
<dbReference type="InterPro" id="IPR005202">
    <property type="entry name" value="TF_GRAS"/>
</dbReference>
<dbReference type="Pfam" id="PF12041">
    <property type="entry name" value="DELLA"/>
    <property type="match status" value="1"/>
</dbReference>
<evidence type="ECO:0000256" key="5">
    <source>
        <dbReference type="ARBA" id="ARBA00023163"/>
    </source>
</evidence>
<dbReference type="Pfam" id="PF03514">
    <property type="entry name" value="GRAS"/>
    <property type="match status" value="1"/>
</dbReference>
<feature type="region of interest" description="Leucine repeat II (LRII)" evidence="6">
    <location>
        <begin position="317"/>
        <end position="349"/>
    </location>
</feature>
<sequence>MGPFDTAATSGSSSSSAGAGKPPPPPPPPHLQTELDGLLVGAGYKVRNSDLRHVAQRLERLESAMVSSPSHVSHLASDAVHYNPADLVSWVDSLLSELSHHPSSSSSCSSSRSLPGPSSDLPDLDDLIASPGATAPWLHPEMPRQHEPQQQLMTVVTAMEEDSGIRLVHALMTCADSVQRGDFQLARTLIDQMNALLTRVNTGCGIGKVAGYFVDALSRRILGVGSAHAPAHENEILYHHFYEACPYLKFAHFTANQAILEAFEGHDCVHVIDFSLMHGLQWPALIQALALRPGGPPLLRLTGIGPPSPDGRDTLREIGLRLAELAQSVNVRFAFRGVAASRLEDVKPWMLQVGSNEAVAINSIMQLHKLLGPDLARNSQNSPIEAVLSWIQGFNPKIMTLVEQEANHNQLGFLDRFTEALYYYSTMFDSLEAACPIQPDKALAEMYLQREICNIVCCEGAARVERHEPLTQWRDRLGQAGFRPLHLGSNAFKQASMLLTLFSAEGYNVEETEGCLTLGWHSRPLIAASAWQASPAIVGPEMEANNDRNNND</sequence>
<comment type="function">
    <text evidence="7">Transcriptional regulator that acts as a repressor of the gibberellin (GA) signaling pathway. Probably acts by participating in large multiprotein complexes that repress transcription of GA-inducible genes.</text>
</comment>
<organism evidence="10 11">
    <name type="scientific">Punica granatum</name>
    <name type="common">Pomegranate</name>
    <dbReference type="NCBI Taxonomy" id="22663"/>
    <lineage>
        <taxon>Eukaryota</taxon>
        <taxon>Viridiplantae</taxon>
        <taxon>Streptophyta</taxon>
        <taxon>Embryophyta</taxon>
        <taxon>Tracheophyta</taxon>
        <taxon>Spermatophyta</taxon>
        <taxon>Magnoliopsida</taxon>
        <taxon>eudicotyledons</taxon>
        <taxon>Gunneridae</taxon>
        <taxon>Pentapetalae</taxon>
        <taxon>rosids</taxon>
        <taxon>malvids</taxon>
        <taxon>Myrtales</taxon>
        <taxon>Lythraceae</taxon>
        <taxon>Punica</taxon>
    </lineage>
</organism>
<evidence type="ECO:0000313" key="10">
    <source>
        <dbReference type="EMBL" id="OWM65989.1"/>
    </source>
</evidence>
<keyword evidence="7" id="KW-0539">Nucleus</keyword>
<gene>
    <name evidence="10" type="ORF">CDL15_Pgr015414</name>
</gene>
<feature type="compositionally biased region" description="Low complexity" evidence="8">
    <location>
        <begin position="7"/>
        <end position="20"/>
    </location>
</feature>
<evidence type="ECO:0000256" key="4">
    <source>
        <dbReference type="ARBA" id="ARBA00023015"/>
    </source>
</evidence>
<dbReference type="GO" id="GO:0005634">
    <property type="term" value="C:nucleus"/>
    <property type="evidence" value="ECO:0007669"/>
    <property type="project" value="UniProtKB-SubCell"/>
</dbReference>
<evidence type="ECO:0000256" key="7">
    <source>
        <dbReference type="RuleBase" id="RU367159"/>
    </source>
</evidence>
<protein>
    <recommendedName>
        <fullName evidence="7">DELLA protein</fullName>
    </recommendedName>
</protein>
<dbReference type="InterPro" id="IPR021914">
    <property type="entry name" value="TF_DELLA_N"/>
</dbReference>
<feature type="region of interest" description="VHIID" evidence="6">
    <location>
        <begin position="238"/>
        <end position="303"/>
    </location>
</feature>
<dbReference type="GO" id="GO:0009740">
    <property type="term" value="P:gibberellic acid mediated signaling pathway"/>
    <property type="evidence" value="ECO:0007669"/>
    <property type="project" value="UniProtKB-UniRule"/>
</dbReference>
<feature type="short sequence motif" description="LXXLL motif" evidence="6">
    <location>
        <begin position="367"/>
        <end position="371"/>
    </location>
</feature>
<evidence type="ECO:0000256" key="3">
    <source>
        <dbReference type="ARBA" id="ARBA00022941"/>
    </source>
</evidence>
<proteinExistence type="inferred from homology"/>
<evidence type="ECO:0000256" key="2">
    <source>
        <dbReference type="ARBA" id="ARBA00022843"/>
    </source>
</evidence>
<dbReference type="Gene3D" id="1.10.10.1290">
    <property type="entry name" value="Transcriptional regulator DELLA, N-terminal domain"/>
    <property type="match status" value="1"/>
</dbReference>
<feature type="region of interest" description="Disordered" evidence="8">
    <location>
        <begin position="101"/>
        <end position="126"/>
    </location>
</feature>
<comment type="similarity">
    <text evidence="1 7">Belongs to the GRAS family. DELLA subfamily.</text>
</comment>
<evidence type="ECO:0000259" key="9">
    <source>
        <dbReference type="Pfam" id="PF12041"/>
    </source>
</evidence>
<keyword evidence="5 7" id="KW-0804">Transcription</keyword>
<keyword evidence="4 7" id="KW-0805">Transcription regulation</keyword>
<dbReference type="AlphaFoldDB" id="A0A218W0E0"/>
<evidence type="ECO:0000256" key="6">
    <source>
        <dbReference type="PROSITE-ProRule" id="PRU01191"/>
    </source>
</evidence>
<keyword evidence="2" id="KW-0832">Ubl conjugation</keyword>